<evidence type="ECO:0000256" key="9">
    <source>
        <dbReference type="ARBA" id="ARBA00023180"/>
    </source>
</evidence>
<evidence type="ECO:0000259" key="14">
    <source>
        <dbReference type="Pfam" id="PF03200"/>
    </source>
</evidence>
<name>A0A3G2S864_MALR7</name>
<dbReference type="VEuPathDB" id="FungiDB:DNF11_2428"/>
<dbReference type="GO" id="GO:0005789">
    <property type="term" value="C:endoplasmic reticulum membrane"/>
    <property type="evidence" value="ECO:0007669"/>
    <property type="project" value="UniProtKB-SubCell"/>
</dbReference>
<sequence length="766" mass="88177">MVLSSWLWACLMLATVFAIVTHAESTLWGTYRPQLLFGLRPRMPQTLLTGFMYYSPTSIQGGAPTRHLASVNPGPDYFRWKYHDGRNFGIQEIVDHEHNYLLETSFVKSGHQDGAPGHWGVRIRGTVLDESKPANIVTYYYMGSENSRFPFYVTEQGEARCSVLGGVSMRTKDAPENRPLEGFERMAYAALSVDVRETWRGQDIILEEHIRQKQESLKRPTDALDHHMVFSNRTESNTTFFAVQKAFEGNFSYDIFLDSGSSSPDAKLHPENLTHLLASYKKEHDEHFESRFGLIKSGMHANHVEAAREITSQLIGGIGYYYGESLVDRRPLNDSGMYLHDMHGAMPKPEGPHSLLTATPSRSFFPRGFYWDEGFHLLHIGAWDAELASMIFGSWTHLMDKNGWVAREQILGEEARSQVPREFQTQYPQHANPPTLIFGLNSMLDEYHSRVKEAQEDLEGVNYIQRADLGDMDRMHKKLESLYPHWKRHYEWFRRTQRGQIRQWGREATSRYEAYRWRGRSPTHVLTSGLDDYPRASTPHIGELHVDLLSWMGLFASSMAQFAETLGNDDDALEYRQQAEDIAANVIDLHWNDEERLFCDASVGHDDESYFECHPGYVSLFPFLTQLLKPESEQLSATLDLLSDHDALWSPHGLRSLSKAHPLFGEDEDYWRGAIWLPINYMALRALHHYSQGSGKNADRCAILYTDLRLNIIHTVLDEYERTGYTWEQYDEETGHGRRNHPFTGWTSLVVLIMAEKYHTTYPTLS</sequence>
<evidence type="ECO:0000256" key="5">
    <source>
        <dbReference type="ARBA" id="ARBA00022824"/>
    </source>
</evidence>
<evidence type="ECO:0000256" key="2">
    <source>
        <dbReference type="ARBA" id="ARBA00010833"/>
    </source>
</evidence>
<keyword evidence="9" id="KW-0325">Glycoprotein</keyword>
<dbReference type="AlphaFoldDB" id="A0A3G2S864"/>
<dbReference type="InterPro" id="IPR012341">
    <property type="entry name" value="6hp_glycosidase-like_sf"/>
</dbReference>
<evidence type="ECO:0000256" key="13">
    <source>
        <dbReference type="SAM" id="SignalP"/>
    </source>
</evidence>
<dbReference type="GO" id="GO:0004573">
    <property type="term" value="F:Glc3Man9GlcNAc2 oligosaccharide glucosidase activity"/>
    <property type="evidence" value="ECO:0007669"/>
    <property type="project" value="UniProtKB-UniRule"/>
</dbReference>
<dbReference type="InterPro" id="IPR008928">
    <property type="entry name" value="6-hairpin_glycosidase_sf"/>
</dbReference>
<dbReference type="GO" id="GO:0009311">
    <property type="term" value="P:oligosaccharide metabolic process"/>
    <property type="evidence" value="ECO:0007669"/>
    <property type="project" value="UniProtKB-UniRule"/>
</dbReference>
<dbReference type="Pfam" id="PF16923">
    <property type="entry name" value="Glyco_hydro_63N"/>
    <property type="match status" value="1"/>
</dbReference>
<evidence type="ECO:0000313" key="16">
    <source>
        <dbReference type="EMBL" id="AYO43378.1"/>
    </source>
</evidence>
<dbReference type="PANTHER" id="PTHR10412:SF11">
    <property type="entry name" value="MANNOSYL-OLIGOSACCHARIDE GLUCOSIDASE"/>
    <property type="match status" value="1"/>
</dbReference>
<comment type="function">
    <text evidence="12">Cleaves the distal alpha 1,2-linked glucose residue from the Glc(3)Man(9)GlcNAc(2) oligosaccharide precursor.</text>
</comment>
<dbReference type="InterPro" id="IPR031335">
    <property type="entry name" value="Glyco_hydro_63_C"/>
</dbReference>
<dbReference type="InterPro" id="IPR038518">
    <property type="entry name" value="Glyco_hydro_63N_sf"/>
</dbReference>
<evidence type="ECO:0000256" key="10">
    <source>
        <dbReference type="ARBA" id="ARBA00023295"/>
    </source>
</evidence>
<dbReference type="GO" id="GO:0006487">
    <property type="term" value="P:protein N-linked glycosylation"/>
    <property type="evidence" value="ECO:0007669"/>
    <property type="project" value="UniProtKB-UniRule"/>
</dbReference>
<dbReference type="OrthoDB" id="410058at2759"/>
<proteinExistence type="inferred from homology"/>
<feature type="chain" id="PRO_5017977808" description="Mannosyl-oligosaccharide glucosidase" evidence="13">
    <location>
        <begin position="19"/>
        <end position="766"/>
    </location>
</feature>
<dbReference type="Proteomes" id="UP000269793">
    <property type="component" value="Chromosome IV"/>
</dbReference>
<evidence type="ECO:0000256" key="11">
    <source>
        <dbReference type="ARBA" id="ARBA00038888"/>
    </source>
</evidence>
<feature type="domain" description="Glycosyl hydrolase family 63 N-terminal" evidence="15">
    <location>
        <begin position="26"/>
        <end position="219"/>
    </location>
</feature>
<organism evidence="16 17">
    <name type="scientific">Malassezia restricta (strain ATCC 96810 / NBRC 103918 / CBS 7877)</name>
    <name type="common">Seborrheic dermatitis infection agent</name>
    <dbReference type="NCBI Taxonomy" id="425264"/>
    <lineage>
        <taxon>Eukaryota</taxon>
        <taxon>Fungi</taxon>
        <taxon>Dikarya</taxon>
        <taxon>Basidiomycota</taxon>
        <taxon>Ustilaginomycotina</taxon>
        <taxon>Malasseziomycetes</taxon>
        <taxon>Malasseziales</taxon>
        <taxon>Malasseziaceae</taxon>
        <taxon>Malassezia</taxon>
    </lineage>
</organism>
<reference evidence="16 17" key="1">
    <citation type="submission" date="2018-10" db="EMBL/GenBank/DDBJ databases">
        <title>Complete genome sequence of Malassezia restricta CBS 7877.</title>
        <authorList>
            <person name="Morand S.C."/>
            <person name="Bertignac M."/>
            <person name="Iltis A."/>
            <person name="Kolder I."/>
            <person name="Pirovano W."/>
            <person name="Jourdain R."/>
            <person name="Clavaud C."/>
        </authorList>
    </citation>
    <scope>NUCLEOTIDE SEQUENCE [LARGE SCALE GENOMIC DNA]</scope>
    <source>
        <strain evidence="16 17">CBS 7877</strain>
    </source>
</reference>
<dbReference type="EC" id="3.2.1.106" evidence="11 12"/>
<feature type="domain" description="Glycosyl hydrolase family 63 C-terminal" evidence="14">
    <location>
        <begin position="270"/>
        <end position="756"/>
    </location>
</feature>
<evidence type="ECO:0000256" key="7">
    <source>
        <dbReference type="ARBA" id="ARBA00022989"/>
    </source>
</evidence>
<keyword evidence="7" id="KW-1133">Transmembrane helix</keyword>
<dbReference type="STRING" id="425264.A0A3G2S864"/>
<evidence type="ECO:0000259" key="15">
    <source>
        <dbReference type="Pfam" id="PF16923"/>
    </source>
</evidence>
<keyword evidence="4 12" id="KW-0378">Hydrolase</keyword>
<comment type="subcellular location">
    <subcellularLocation>
        <location evidence="1 12">Endoplasmic reticulum membrane</location>
        <topology evidence="1 12">Single-pass type II membrane protein</topology>
    </subcellularLocation>
</comment>
<evidence type="ECO:0000256" key="1">
    <source>
        <dbReference type="ARBA" id="ARBA00004648"/>
    </source>
</evidence>
<dbReference type="Gene3D" id="2.70.98.110">
    <property type="entry name" value="Glycosyl hydrolase family 63, N-terminal domain"/>
    <property type="match status" value="1"/>
</dbReference>
<dbReference type="InterPro" id="IPR004888">
    <property type="entry name" value="Glycoside_hydrolase_63"/>
</dbReference>
<dbReference type="InterPro" id="IPR031631">
    <property type="entry name" value="Glyco_hydro_63N"/>
</dbReference>
<dbReference type="EMBL" id="CP033151">
    <property type="protein sequence ID" value="AYO43378.1"/>
    <property type="molecule type" value="Genomic_DNA"/>
</dbReference>
<evidence type="ECO:0000256" key="12">
    <source>
        <dbReference type="RuleBase" id="RU368089"/>
    </source>
</evidence>
<keyword evidence="17" id="KW-1185">Reference proteome</keyword>
<evidence type="ECO:0000256" key="8">
    <source>
        <dbReference type="ARBA" id="ARBA00023136"/>
    </source>
</evidence>
<dbReference type="PANTHER" id="PTHR10412">
    <property type="entry name" value="MANNOSYL-OLIGOSACCHARIDE GLUCOSIDASE"/>
    <property type="match status" value="1"/>
</dbReference>
<dbReference type="Pfam" id="PF03200">
    <property type="entry name" value="Glyco_hydro_63"/>
    <property type="match status" value="1"/>
</dbReference>
<gene>
    <name evidence="16" type="ORF">DNF11_2428</name>
</gene>
<accession>A0A3G2S864</accession>
<comment type="catalytic activity">
    <reaction evidence="12">
        <text>N(4)-(alpha-D-Glc-(1-&gt;2)-alpha-D-Glc-(1-&gt;3)-alpha-D-Glc-(1-&gt;3)-alpha-D-Man-(1-&gt;2)-alpha-D-Man-(1-&gt;2)-alpha-D-Man-(1-&gt;3)-[alpha-D-Man-(1-&gt;2)-alpha-D-Man-(1-&gt;3)-[alpha-D-Man-(1-&gt;2)-alpha-D-Man-(1-&gt;6)]-alpha-D-Man-(1-&gt;6)]-beta-D-Man-(1-&gt;4)-beta-D-GlcNAc-(1-&gt;4)-beta-D-GlcNAc)-L-asparaginyl-[protein] + H2O = N(4)-(alpha-D-Glc-(1-&gt;3)-alpha-D-Glc-(1-&gt;3)-alpha-D-Man-(1-&gt;2)-alpha-D-Man-(1-&gt;2)-alpha-D-Man-(1-&gt;3)-[alpha-D-Man-(1-&gt;2)-alpha-D-Man-(1-&gt;3)-[alpha-D-Man-(1-&gt;2)-alpha-D-Man-(1-&gt;6)]-alpha-D-Man-(1-&gt;6)]-beta-D-Man-(1-&gt;4)-beta-D-GlcNAc-(1-&gt;4)-beta-D-GlcNAc)-L-asparaginyl-[protein] + beta-D-glucose</text>
        <dbReference type="Rhea" id="RHEA:55988"/>
        <dbReference type="Rhea" id="RHEA-COMP:12806"/>
        <dbReference type="Rhea" id="RHEA-COMP:14355"/>
        <dbReference type="ChEBI" id="CHEBI:15377"/>
        <dbReference type="ChEBI" id="CHEBI:15903"/>
        <dbReference type="ChEBI" id="CHEBI:59082"/>
        <dbReference type="ChEBI" id="CHEBI:132537"/>
        <dbReference type="EC" id="3.2.1.106"/>
    </reaction>
</comment>
<keyword evidence="8" id="KW-0472">Membrane</keyword>
<dbReference type="Gene3D" id="1.50.10.10">
    <property type="match status" value="1"/>
</dbReference>
<keyword evidence="3" id="KW-0812">Transmembrane</keyword>
<comment type="similarity">
    <text evidence="2 12">Belongs to the glycosyl hydrolase 63 family.</text>
</comment>
<dbReference type="SUPFAM" id="SSF48208">
    <property type="entry name" value="Six-hairpin glycosidases"/>
    <property type="match status" value="1"/>
</dbReference>
<evidence type="ECO:0000256" key="6">
    <source>
        <dbReference type="ARBA" id="ARBA00022968"/>
    </source>
</evidence>
<evidence type="ECO:0000256" key="4">
    <source>
        <dbReference type="ARBA" id="ARBA00022801"/>
    </source>
</evidence>
<keyword evidence="10 12" id="KW-0326">Glycosidase</keyword>
<keyword evidence="6" id="KW-0735">Signal-anchor</keyword>
<keyword evidence="5 12" id="KW-0256">Endoplasmic reticulum</keyword>
<evidence type="ECO:0000256" key="3">
    <source>
        <dbReference type="ARBA" id="ARBA00022692"/>
    </source>
</evidence>
<protein>
    <recommendedName>
        <fullName evidence="11 12">Mannosyl-oligosaccharide glucosidase</fullName>
        <ecNumber evidence="11 12">3.2.1.106</ecNumber>
    </recommendedName>
</protein>
<evidence type="ECO:0000313" key="17">
    <source>
        <dbReference type="Proteomes" id="UP000269793"/>
    </source>
</evidence>
<feature type="signal peptide" evidence="13">
    <location>
        <begin position="1"/>
        <end position="18"/>
    </location>
</feature>
<keyword evidence="13" id="KW-0732">Signal</keyword>